<evidence type="ECO:0000256" key="1">
    <source>
        <dbReference type="SAM" id="Phobius"/>
    </source>
</evidence>
<dbReference type="KEGG" id="ccyn:CGC48_05950"/>
<dbReference type="AlphaFoldDB" id="A0A250E5V1"/>
<evidence type="ECO:0000313" key="2">
    <source>
        <dbReference type="EMBL" id="ATA68211.1"/>
    </source>
</evidence>
<name>A0A250E5V1_9FLAO</name>
<organism evidence="2 3">
    <name type="scientific">Capnocytophaga cynodegmi</name>
    <dbReference type="NCBI Taxonomy" id="28189"/>
    <lineage>
        <taxon>Bacteria</taxon>
        <taxon>Pseudomonadati</taxon>
        <taxon>Bacteroidota</taxon>
        <taxon>Flavobacteriia</taxon>
        <taxon>Flavobacteriales</taxon>
        <taxon>Flavobacteriaceae</taxon>
        <taxon>Capnocytophaga</taxon>
    </lineage>
</organism>
<evidence type="ECO:0000313" key="3">
    <source>
        <dbReference type="Proteomes" id="UP000242855"/>
    </source>
</evidence>
<dbReference type="EMBL" id="CP022378">
    <property type="protein sequence ID" value="ATA68211.1"/>
    <property type="molecule type" value="Genomic_DNA"/>
</dbReference>
<feature type="transmembrane region" description="Helical" evidence="1">
    <location>
        <begin position="270"/>
        <end position="291"/>
    </location>
</feature>
<gene>
    <name evidence="2" type="ORF">CGC48_05950</name>
</gene>
<feature type="transmembrane region" description="Helical" evidence="1">
    <location>
        <begin position="311"/>
        <end position="331"/>
    </location>
</feature>
<keyword evidence="1" id="KW-1133">Transmembrane helix</keyword>
<proteinExistence type="predicted"/>
<reference evidence="2 3" key="1">
    <citation type="journal article" date="2017" name="Genome Announc.">
        <title>Twelve Complete Reference Genomes of Clinical Isolates in the Capnocytophaga Genus.</title>
        <authorList>
            <person name="Villarma A."/>
            <person name="Gulvik C.A."/>
            <person name="Rowe L.A."/>
            <person name="Sheth M."/>
            <person name="Juieng P."/>
            <person name="Nicholson A.C."/>
            <person name="Loparev V.N."/>
            <person name="McQuiston J.R."/>
        </authorList>
    </citation>
    <scope>NUCLEOTIDE SEQUENCE [LARGE SCALE GENOMIC DNA]</scope>
    <source>
        <strain evidence="2 3">G7591</strain>
    </source>
</reference>
<keyword evidence="1" id="KW-0812">Transmembrane</keyword>
<dbReference type="Proteomes" id="UP000242855">
    <property type="component" value="Chromosome"/>
</dbReference>
<keyword evidence="1" id="KW-0472">Membrane</keyword>
<sequence>MENAFLVYTSKYEQPIKVERFHICTWEFKSSSLIEFGVEIDRDSIKDKESLDIFFYVPWVNKNCKRKDLYEKLKESENSLFIFNDSISNTFYLDGGINKIGVVHEFSDRNKLCILPVELKINGNNIITATLNLKPYNSQSEKTNIYFRFYVEPNIQHISTRKKGINKTRIIYDIKINERRNIPDNIFKEFEDRQLCNIKTCFSFNIVPNKFDLEFFDNSSLKSVRTLEYESFNKYLGDNRVKKDDLIVVFNKKQDLESYIFFSMYAYERIGLGQFALAILINIICGFLLFLPSYREKLRPELSAKQILLELPIEIIIALVLIISTFIYFVFPVIRYWIRRSYLFVLNNVKKIKL</sequence>
<dbReference type="RefSeq" id="WP_098028848.1">
    <property type="nucleotide sequence ID" value="NZ_CP022378.1"/>
</dbReference>
<protein>
    <submittedName>
        <fullName evidence="2">Uncharacterized protein</fullName>
    </submittedName>
</protein>
<dbReference type="GeneID" id="96781336"/>
<accession>A0A250E5V1</accession>